<evidence type="ECO:0000256" key="4">
    <source>
        <dbReference type="ARBA" id="ARBA00023136"/>
    </source>
</evidence>
<proteinExistence type="inferred from homology"/>
<feature type="transmembrane region" description="Helical" evidence="6">
    <location>
        <begin position="322"/>
        <end position="340"/>
    </location>
</feature>
<dbReference type="KEGG" id="mel:Metbo_0503"/>
<dbReference type="eggNOG" id="arCOG06476">
    <property type="taxonomic scope" value="Archaea"/>
</dbReference>
<evidence type="ECO:0000256" key="5">
    <source>
        <dbReference type="ARBA" id="ARBA00034125"/>
    </source>
</evidence>
<feature type="transmembrane region" description="Helical" evidence="6">
    <location>
        <begin position="147"/>
        <end position="164"/>
    </location>
</feature>
<evidence type="ECO:0008006" key="11">
    <source>
        <dbReference type="Google" id="ProtNLM"/>
    </source>
</evidence>
<dbReference type="PANTHER" id="PTHR31082">
    <property type="entry name" value="PHEROMONE-REGULATED MEMBRANE PROTEIN 10"/>
    <property type="match status" value="1"/>
</dbReference>
<dbReference type="InterPro" id="IPR051361">
    <property type="entry name" value="ThrE/Ser_Exporter"/>
</dbReference>
<accession>F0T9K7</accession>
<feature type="domain" description="Threonine/Serine exporter ThrE" evidence="8">
    <location>
        <begin position="280"/>
        <end position="402"/>
    </location>
</feature>
<feature type="domain" description="Threonine/serine exporter-like N-terminal" evidence="7">
    <location>
        <begin position="17"/>
        <end position="255"/>
    </location>
</feature>
<reference evidence="9 10" key="2">
    <citation type="journal article" date="2014" name="Int. J. Syst. Evol. Microbiol.">
        <title>Methanobacterium paludis sp. nov. and a novel strain of Methanobacterium lacus isolated from northern peatlands.</title>
        <authorList>
            <person name="Cadillo-Quiroz H."/>
            <person name="Brauer S.L."/>
            <person name="Goodson N."/>
            <person name="Yavitt J.B."/>
            <person name="Zinder S.H."/>
        </authorList>
    </citation>
    <scope>NUCLEOTIDE SEQUENCE [LARGE SCALE GENOMIC DNA]</scope>
    <source>
        <strain evidence="9 10">AL-21</strain>
    </source>
</reference>
<dbReference type="Proteomes" id="UP000007490">
    <property type="component" value="Chromosome"/>
</dbReference>
<dbReference type="EMBL" id="CP002551">
    <property type="protein sequence ID" value="ADZ08755.1"/>
    <property type="molecule type" value="Genomic_DNA"/>
</dbReference>
<evidence type="ECO:0000256" key="1">
    <source>
        <dbReference type="ARBA" id="ARBA00004141"/>
    </source>
</evidence>
<evidence type="ECO:0000256" key="2">
    <source>
        <dbReference type="ARBA" id="ARBA00022692"/>
    </source>
</evidence>
<dbReference type="InterPro" id="IPR010619">
    <property type="entry name" value="ThrE-like_N"/>
</dbReference>
<dbReference type="AlphaFoldDB" id="F0T9K7"/>
<evidence type="ECO:0000259" key="7">
    <source>
        <dbReference type="Pfam" id="PF06738"/>
    </source>
</evidence>
<feature type="transmembrane region" description="Helical" evidence="6">
    <location>
        <begin position="203"/>
        <end position="223"/>
    </location>
</feature>
<dbReference type="Pfam" id="PF12821">
    <property type="entry name" value="ThrE_2"/>
    <property type="match status" value="1"/>
</dbReference>
<feature type="transmembrane region" description="Helical" evidence="6">
    <location>
        <begin position="386"/>
        <end position="405"/>
    </location>
</feature>
<feature type="transmembrane region" description="Helical" evidence="6">
    <location>
        <begin position="235"/>
        <end position="255"/>
    </location>
</feature>
<keyword evidence="4 6" id="KW-0472">Membrane</keyword>
<organism evidence="9 10">
    <name type="scientific">Methanobacterium lacus (strain AL-21)</name>
    <dbReference type="NCBI Taxonomy" id="877455"/>
    <lineage>
        <taxon>Archaea</taxon>
        <taxon>Methanobacteriati</taxon>
        <taxon>Methanobacteriota</taxon>
        <taxon>Methanomada group</taxon>
        <taxon>Methanobacteria</taxon>
        <taxon>Methanobacteriales</taxon>
        <taxon>Methanobacteriaceae</taxon>
        <taxon>Methanobacterium</taxon>
    </lineage>
</organism>
<dbReference type="GO" id="GO:0016020">
    <property type="term" value="C:membrane"/>
    <property type="evidence" value="ECO:0007669"/>
    <property type="project" value="UniProtKB-SubCell"/>
</dbReference>
<name>F0T9K7_METLA</name>
<dbReference type="GO" id="GO:0022857">
    <property type="term" value="F:transmembrane transporter activity"/>
    <property type="evidence" value="ECO:0007669"/>
    <property type="project" value="InterPro"/>
</dbReference>
<feature type="transmembrane region" description="Helical" evidence="6">
    <location>
        <begin position="275"/>
        <end position="292"/>
    </location>
</feature>
<feature type="transmembrane region" description="Helical" evidence="6">
    <location>
        <begin position="352"/>
        <end position="374"/>
    </location>
</feature>
<keyword evidence="10" id="KW-1185">Reference proteome</keyword>
<gene>
    <name evidence="9" type="ordered locus">Metbo_0503</name>
</gene>
<dbReference type="InterPro" id="IPR024528">
    <property type="entry name" value="ThrE_2"/>
</dbReference>
<keyword evidence="3 6" id="KW-1133">Transmembrane helix</keyword>
<dbReference type="STRING" id="877455.Metbo_0503"/>
<dbReference type="Pfam" id="PF06738">
    <property type="entry name" value="ThrE"/>
    <property type="match status" value="1"/>
</dbReference>
<evidence type="ECO:0000313" key="10">
    <source>
        <dbReference type="Proteomes" id="UP000007490"/>
    </source>
</evidence>
<evidence type="ECO:0000256" key="6">
    <source>
        <dbReference type="SAM" id="Phobius"/>
    </source>
</evidence>
<dbReference type="GeneID" id="10276943"/>
<sequence>MNEKHAGNNISSDGLLDFLTELGKALTASGISVVDITAILERIADAYGEEAEILIFPTMILIKIGEHESAPLNAANQKPGILPLNQVSEIYDLVYKVEKAQISPKEAKKCLRQILAEKHCFGPVGILIGYILFSIGIGMLLQPTPEQLIVSGFLGAIIGILLILSRGRNRFMLILPVIAAFIVSTIFLWSLKAGLIAGSVTMLLPALAYFLPGATLTTGMFELAYGEIISGSSRVIYGTAILLLILFGVLIGIQITGFQEPKFFVTNTANALGWWAPYLGVFMFTIGMYLFMSIKNKDLPWVLLIVYVAFFGQIIGNHLLGSLFGAFLGSLLMAISGTIVERQEHRTPSFISIMPAFWILVPGALSFLSLATLFNQNYLTALNYSVDVAMTIVAISLGLLIGAVATEPIKGKIIKNS</sequence>
<keyword evidence="2 6" id="KW-0812">Transmembrane</keyword>
<dbReference type="RefSeq" id="WP_013644106.1">
    <property type="nucleotide sequence ID" value="NC_015216.1"/>
</dbReference>
<comment type="subcellular location">
    <subcellularLocation>
        <location evidence="1">Membrane</location>
        <topology evidence="1">Multi-pass membrane protein</topology>
    </subcellularLocation>
</comment>
<feature type="transmembrane region" description="Helical" evidence="6">
    <location>
        <begin position="121"/>
        <end position="141"/>
    </location>
</feature>
<evidence type="ECO:0000259" key="8">
    <source>
        <dbReference type="Pfam" id="PF12821"/>
    </source>
</evidence>
<evidence type="ECO:0000313" key="9">
    <source>
        <dbReference type="EMBL" id="ADZ08755.1"/>
    </source>
</evidence>
<evidence type="ECO:0000256" key="3">
    <source>
        <dbReference type="ARBA" id="ARBA00022989"/>
    </source>
</evidence>
<feature type="transmembrane region" description="Helical" evidence="6">
    <location>
        <begin position="171"/>
        <end position="191"/>
    </location>
</feature>
<reference evidence="10" key="1">
    <citation type="submission" date="2011-02" db="EMBL/GenBank/DDBJ databases">
        <title>Complete sequence of Methanobacterium sp. AL-21.</title>
        <authorList>
            <consortium name="US DOE Joint Genome Institute"/>
            <person name="Lucas S."/>
            <person name="Copeland A."/>
            <person name="Lapidus A."/>
            <person name="Cheng J.-F."/>
            <person name="Goodwin L."/>
            <person name="Pitluck S."/>
            <person name="Chertkov O."/>
            <person name="Detter J.C."/>
            <person name="Han C."/>
            <person name="Tapia R."/>
            <person name="Land M."/>
            <person name="Hauser L."/>
            <person name="Kyrpides N."/>
            <person name="Ivanova N."/>
            <person name="Mikhailova N."/>
            <person name="Pagani I."/>
            <person name="Cadillo-Quiroz H."/>
            <person name="Imachi H."/>
            <person name="Zinder S."/>
            <person name="Liu W."/>
            <person name="Woyke T."/>
        </authorList>
    </citation>
    <scope>NUCLEOTIDE SEQUENCE [LARGE SCALE GENOMIC DNA]</scope>
    <source>
        <strain evidence="10">AL-21</strain>
    </source>
</reference>
<dbReference type="HOGENOM" id="CLU_036601_1_0_2"/>
<dbReference type="PANTHER" id="PTHR31082:SF4">
    <property type="entry name" value="PHEROMONE-REGULATED MEMBRANE PROTEIN 10"/>
    <property type="match status" value="1"/>
</dbReference>
<comment type="similarity">
    <text evidence="5">Belongs to the ThrE exporter (TC 2.A.79) family.</text>
</comment>
<feature type="transmembrane region" description="Helical" evidence="6">
    <location>
        <begin position="299"/>
        <end position="316"/>
    </location>
</feature>
<dbReference type="OrthoDB" id="136747at2157"/>
<protein>
    <recommendedName>
        <fullName evidence="11">Threonine/serine exporter-like N-terminal domain-containing protein</fullName>
    </recommendedName>
</protein>